<dbReference type="InterPro" id="IPR001452">
    <property type="entry name" value="SH3_domain"/>
</dbReference>
<organism evidence="9 10">
    <name type="scientific">Exidia glandulosa HHB12029</name>
    <dbReference type="NCBI Taxonomy" id="1314781"/>
    <lineage>
        <taxon>Eukaryota</taxon>
        <taxon>Fungi</taxon>
        <taxon>Dikarya</taxon>
        <taxon>Basidiomycota</taxon>
        <taxon>Agaricomycotina</taxon>
        <taxon>Agaricomycetes</taxon>
        <taxon>Auriculariales</taxon>
        <taxon>Exidiaceae</taxon>
        <taxon>Exidia</taxon>
    </lineage>
</organism>
<evidence type="ECO:0000313" key="9">
    <source>
        <dbReference type="EMBL" id="KZV82274.1"/>
    </source>
</evidence>
<dbReference type="GO" id="GO:0005085">
    <property type="term" value="F:guanyl-nucleotide exchange factor activity"/>
    <property type="evidence" value="ECO:0007669"/>
    <property type="project" value="UniProtKB-KW"/>
</dbReference>
<dbReference type="Pfam" id="PF07653">
    <property type="entry name" value="SH3_2"/>
    <property type="match status" value="1"/>
</dbReference>
<dbReference type="SMART" id="SM00229">
    <property type="entry name" value="RasGEFN"/>
    <property type="match status" value="1"/>
</dbReference>
<sequence>MDAPASFDDDPSSSATRPASFESDASELDMHQAVGLDEYVLALHDFTPAGNATCLAFKAGQVIHVLNRDPSGWWDGELDGKRGWFPSNYTGSALPQISDEQLPTRAKTPGHASNSSVGSWASSQRPAAPARSSAAASQFSIHSALDQVLTDPDAPPILQPLLQGVGLLKSAVLAQRFTHFQPSTACVISCVRTILVRADCLQRDTPTMRLHPQLGVERKRILDDLSALVAQTRASSAEPEPDSDDNQDGDGLDLGLEDNEERAAQHAKMLTHALHVYLDVETFVDVAHKCGIQFPRRRSAASASYSSDSDAETRPRIVRQPSAVRVSDTVRKKQQQRPPTVVSVSDDEFSDTSATPLMHRRTPRGQTGLGIGLGVGGVAAVNARYAGSTPAAPRRSTTSSRTSGSHTHSQKESFSSVSSSSSSASRVSSGSPASSSSPRSPSGRRARSNSQVPAGPCSPSDVLSYLRLCHDDLLSTVAAFIGLAHSHVRTAHSSTKSQLITIMTEAVDKVSNMIRIVDAVIAAGARGARLQDGKDNLYVAVSALVDATKQLTAINSSATQKEEEADRDVALNCATGTLKASHDCAAAVRMGVLRGLGQNAVIVLPPDRNATNESEDSTVVRKAKSLRQLRDEEDTTVQADVTIVPPMRQSEDETAERRDSSSSYVDSMLSSRRDSESLLSDIDETQATEEDEPPSTPSLDANLEEQRRLPQLLIPAPGSTPHHPVELSSASTRSTLEDKILNGDLPRLPLTPLPSFASVSTVGSTSSELLASPPPPTVPPAPGMEDTDARDVMYNAEGMLIGASLAAIVEHMTPHSRIVDPTFATVFFSTFRMFTTPPELVAALRERYNLPCPAGELDPEGWRMKKQTPVRLRVTNLIKTWLEFQWRPSDRAALEALTRMLEEDIVPSLGRTAARVGELVTTRAAGRPLPGELGLMEPESPVTPMLLMGGVPVPNTQAPNLADIPRPIVTKTLYALLREKKYASISPPEFDALELARQLTIMENELYRNVKAEEILGPDSGPGNVRKLSTLSTALTGWVAESILSEPDTKKRTALLKFFIKLADRCVGLNNFSASRAILAALDSSTISRLTQTWQGLNQKSRAHLEELRKLADHARNFSEYRNRLKAARPPAVPFLGLYLTDMTFCRDGNPSHRSPPGDPTRRVINFNKYHKMTRIVQDMQRFQVPYALKSIPEIQAYLSYVLDNAKNNGDLADLYRRSLLVEPRQAADVAQQAEVKQLFGWASSLRGPPTPAPT</sequence>
<dbReference type="GO" id="GO:0007265">
    <property type="term" value="P:Ras protein signal transduction"/>
    <property type="evidence" value="ECO:0007669"/>
    <property type="project" value="TreeGrafter"/>
</dbReference>
<dbReference type="AlphaFoldDB" id="A0A165CDJ8"/>
<dbReference type="InterPro" id="IPR036964">
    <property type="entry name" value="RASGEF_cat_dom_sf"/>
</dbReference>
<feature type="region of interest" description="Disordered" evidence="5">
    <location>
        <begin position="387"/>
        <end position="457"/>
    </location>
</feature>
<feature type="region of interest" description="Disordered" evidence="5">
    <location>
        <begin position="232"/>
        <end position="255"/>
    </location>
</feature>
<feature type="compositionally biased region" description="Low complexity" evidence="5">
    <location>
        <begin position="113"/>
        <end position="133"/>
    </location>
</feature>
<evidence type="ECO:0000256" key="3">
    <source>
        <dbReference type="PROSITE-ProRule" id="PRU00168"/>
    </source>
</evidence>
<dbReference type="GO" id="GO:0005886">
    <property type="term" value="C:plasma membrane"/>
    <property type="evidence" value="ECO:0007669"/>
    <property type="project" value="TreeGrafter"/>
</dbReference>
<dbReference type="InterPro" id="IPR008937">
    <property type="entry name" value="Ras-like_GEF"/>
</dbReference>
<gene>
    <name evidence="9" type="ORF">EXIGLDRAFT_755061</name>
</gene>
<dbReference type="OrthoDB" id="28357at2759"/>
<dbReference type="SUPFAM" id="SSF48366">
    <property type="entry name" value="Ras GEF"/>
    <property type="match status" value="1"/>
</dbReference>
<evidence type="ECO:0000313" key="10">
    <source>
        <dbReference type="Proteomes" id="UP000077266"/>
    </source>
</evidence>
<dbReference type="Gene3D" id="2.30.30.40">
    <property type="entry name" value="SH3 Domains"/>
    <property type="match status" value="1"/>
</dbReference>
<feature type="region of interest" description="Disordered" evidence="5">
    <location>
        <begin position="297"/>
        <end position="369"/>
    </location>
</feature>
<feature type="compositionally biased region" description="Low complexity" evidence="5">
    <location>
        <begin position="415"/>
        <end position="441"/>
    </location>
</feature>
<dbReference type="STRING" id="1314781.A0A165CDJ8"/>
<dbReference type="SMART" id="SM00326">
    <property type="entry name" value="SH3"/>
    <property type="match status" value="1"/>
</dbReference>
<feature type="compositionally biased region" description="Basic and acidic residues" evidence="5">
    <location>
        <begin position="649"/>
        <end position="660"/>
    </location>
</feature>
<dbReference type="PROSITE" id="PS00720">
    <property type="entry name" value="RASGEF"/>
    <property type="match status" value="1"/>
</dbReference>
<evidence type="ECO:0000256" key="2">
    <source>
        <dbReference type="ARBA" id="ARBA00022658"/>
    </source>
</evidence>
<evidence type="ECO:0000259" key="8">
    <source>
        <dbReference type="PROSITE" id="PS50212"/>
    </source>
</evidence>
<feature type="region of interest" description="Disordered" evidence="5">
    <location>
        <begin position="1"/>
        <end position="26"/>
    </location>
</feature>
<evidence type="ECO:0000256" key="4">
    <source>
        <dbReference type="PROSITE-ProRule" id="PRU00192"/>
    </source>
</evidence>
<evidence type="ECO:0000259" key="6">
    <source>
        <dbReference type="PROSITE" id="PS50002"/>
    </source>
</evidence>
<evidence type="ECO:0000256" key="1">
    <source>
        <dbReference type="ARBA" id="ARBA00022443"/>
    </source>
</evidence>
<dbReference type="InterPro" id="IPR000651">
    <property type="entry name" value="Ras-like_Gua-exchang_fac_N"/>
</dbReference>
<evidence type="ECO:0000256" key="5">
    <source>
        <dbReference type="SAM" id="MobiDB-lite"/>
    </source>
</evidence>
<feature type="compositionally biased region" description="Acidic residues" evidence="5">
    <location>
        <begin position="239"/>
        <end position="255"/>
    </location>
</feature>
<feature type="region of interest" description="Disordered" evidence="5">
    <location>
        <begin position="607"/>
        <end position="679"/>
    </location>
</feature>
<dbReference type="Pfam" id="PF00617">
    <property type="entry name" value="RasGEF"/>
    <property type="match status" value="1"/>
</dbReference>
<keyword evidence="10" id="KW-1185">Reference proteome</keyword>
<dbReference type="PANTHER" id="PTHR23113:SF354">
    <property type="entry name" value="BUD SITE SELECTION PROTEIN 5"/>
    <property type="match status" value="1"/>
</dbReference>
<dbReference type="InterPro" id="IPR023578">
    <property type="entry name" value="Ras_GEF_dom_sf"/>
</dbReference>
<dbReference type="SMART" id="SM00147">
    <property type="entry name" value="RasGEF"/>
    <property type="match status" value="1"/>
</dbReference>
<feature type="compositionally biased region" description="Low complexity" evidence="5">
    <location>
        <begin position="661"/>
        <end position="670"/>
    </location>
</feature>
<reference evidence="9 10" key="1">
    <citation type="journal article" date="2016" name="Mol. Biol. Evol.">
        <title>Comparative Genomics of Early-Diverging Mushroom-Forming Fungi Provides Insights into the Origins of Lignocellulose Decay Capabilities.</title>
        <authorList>
            <person name="Nagy L.G."/>
            <person name="Riley R."/>
            <person name="Tritt A."/>
            <person name="Adam C."/>
            <person name="Daum C."/>
            <person name="Floudas D."/>
            <person name="Sun H."/>
            <person name="Yadav J.S."/>
            <person name="Pangilinan J."/>
            <person name="Larsson K.H."/>
            <person name="Matsuura K."/>
            <person name="Barry K."/>
            <person name="Labutti K."/>
            <person name="Kuo R."/>
            <person name="Ohm R.A."/>
            <person name="Bhattacharya S.S."/>
            <person name="Shirouzu T."/>
            <person name="Yoshinaga Y."/>
            <person name="Martin F.M."/>
            <person name="Grigoriev I.V."/>
            <person name="Hibbett D.S."/>
        </authorList>
    </citation>
    <scope>NUCLEOTIDE SEQUENCE [LARGE SCALE GENOMIC DNA]</scope>
    <source>
        <strain evidence="9 10">HHB12029</strain>
    </source>
</reference>
<name>A0A165CDJ8_EXIGL</name>
<dbReference type="InterPro" id="IPR001895">
    <property type="entry name" value="RASGEF_cat_dom"/>
</dbReference>
<evidence type="ECO:0000259" key="7">
    <source>
        <dbReference type="PROSITE" id="PS50009"/>
    </source>
</evidence>
<proteinExistence type="predicted"/>
<feature type="region of interest" description="Disordered" evidence="5">
    <location>
        <begin position="103"/>
        <end position="133"/>
    </location>
</feature>
<dbReference type="PROSITE" id="PS50009">
    <property type="entry name" value="RASGEF_CAT"/>
    <property type="match status" value="1"/>
</dbReference>
<keyword evidence="2 3" id="KW-0344">Guanine-nucleotide releasing factor</keyword>
<dbReference type="InterPro" id="IPR036028">
    <property type="entry name" value="SH3-like_dom_sf"/>
</dbReference>
<dbReference type="CDD" id="cd00155">
    <property type="entry name" value="RasGEF"/>
    <property type="match status" value="1"/>
</dbReference>
<feature type="domain" description="N-terminal Ras-GEF" evidence="8">
    <location>
        <begin position="796"/>
        <end position="929"/>
    </location>
</feature>
<dbReference type="Proteomes" id="UP000077266">
    <property type="component" value="Unassembled WGS sequence"/>
</dbReference>
<dbReference type="PROSITE" id="PS50002">
    <property type="entry name" value="SH3"/>
    <property type="match status" value="1"/>
</dbReference>
<dbReference type="CDD" id="cd11883">
    <property type="entry name" value="SH3_Sdc25"/>
    <property type="match status" value="1"/>
</dbReference>
<accession>A0A165CDJ8</accession>
<feature type="domain" description="Ras-GEF" evidence="7">
    <location>
        <begin position="991"/>
        <end position="1225"/>
    </location>
</feature>
<dbReference type="EMBL" id="KV426335">
    <property type="protein sequence ID" value="KZV82274.1"/>
    <property type="molecule type" value="Genomic_DNA"/>
</dbReference>
<dbReference type="PRINTS" id="PR00452">
    <property type="entry name" value="SH3DOMAIN"/>
</dbReference>
<feature type="region of interest" description="Disordered" evidence="5">
    <location>
        <begin position="713"/>
        <end position="732"/>
    </location>
</feature>
<dbReference type="Gene3D" id="1.10.840.10">
    <property type="entry name" value="Ras guanine-nucleotide exchange factors catalytic domain"/>
    <property type="match status" value="1"/>
</dbReference>
<protein>
    <submittedName>
        <fullName evidence="9">Ras GEF</fullName>
    </submittedName>
</protein>
<dbReference type="InParanoid" id="A0A165CDJ8"/>
<dbReference type="SUPFAM" id="SSF50044">
    <property type="entry name" value="SH3-domain"/>
    <property type="match status" value="1"/>
</dbReference>
<dbReference type="Pfam" id="PF00618">
    <property type="entry name" value="RasGEF_N"/>
    <property type="match status" value="1"/>
</dbReference>
<dbReference type="PROSITE" id="PS50212">
    <property type="entry name" value="RASGEF_NTER"/>
    <property type="match status" value="1"/>
</dbReference>
<feature type="domain" description="SH3" evidence="6">
    <location>
        <begin position="35"/>
        <end position="95"/>
    </location>
</feature>
<dbReference type="Gene3D" id="1.20.870.10">
    <property type="entry name" value="Son of sevenless (SoS) protein Chain: S domain 1"/>
    <property type="match status" value="1"/>
</dbReference>
<dbReference type="CDD" id="cd06224">
    <property type="entry name" value="REM"/>
    <property type="match status" value="1"/>
</dbReference>
<dbReference type="PANTHER" id="PTHR23113">
    <property type="entry name" value="GUANINE NUCLEOTIDE EXCHANGE FACTOR"/>
    <property type="match status" value="1"/>
</dbReference>
<dbReference type="InterPro" id="IPR019804">
    <property type="entry name" value="Ras_G-nucl-exch_fac_CS"/>
</dbReference>
<keyword evidence="1 4" id="KW-0728">SH3 domain</keyword>
<feature type="compositionally biased region" description="Low complexity" evidence="5">
    <location>
        <begin position="387"/>
        <end position="407"/>
    </location>
</feature>